<keyword evidence="13" id="KW-0732">Signal</keyword>
<protein>
    <recommendedName>
        <fullName evidence="10">peptidoglycan glycosyltransferase</fullName>
        <ecNumber evidence="10">2.4.99.28</ecNumber>
    </recommendedName>
</protein>
<evidence type="ECO:0000256" key="13">
    <source>
        <dbReference type="SAM" id="SignalP"/>
    </source>
</evidence>
<dbReference type="InterPro" id="IPR009647">
    <property type="entry name" value="PBP_C"/>
</dbReference>
<evidence type="ECO:0000256" key="3">
    <source>
        <dbReference type="ARBA" id="ARBA00007739"/>
    </source>
</evidence>
<feature type="domain" description="Penicillin-binding C-terminal" evidence="16">
    <location>
        <begin position="649"/>
        <end position="734"/>
    </location>
</feature>
<dbReference type="EC" id="2.4.99.28" evidence="10"/>
<dbReference type="PANTHER" id="PTHR32282">
    <property type="entry name" value="BINDING PROTEIN TRANSPEPTIDASE, PUTATIVE-RELATED"/>
    <property type="match status" value="1"/>
</dbReference>
<comment type="pathway">
    <text evidence="1">Cell wall biogenesis; peptidoglycan biosynthesis.</text>
</comment>
<evidence type="ECO:0000256" key="10">
    <source>
        <dbReference type="ARBA" id="ARBA00044770"/>
    </source>
</evidence>
<dbReference type="Gene3D" id="3.40.710.10">
    <property type="entry name" value="DD-peptidase/beta-lactamase superfamily"/>
    <property type="match status" value="1"/>
</dbReference>
<evidence type="ECO:0000313" key="17">
    <source>
        <dbReference type="EMBL" id="CAD6558708.1"/>
    </source>
</evidence>
<keyword evidence="4" id="KW-0121">Carboxypeptidase</keyword>
<dbReference type="InterPro" id="IPR001264">
    <property type="entry name" value="Glyco_trans_51"/>
</dbReference>
<dbReference type="Proteomes" id="UP000656319">
    <property type="component" value="Unassembled WGS sequence"/>
</dbReference>
<dbReference type="GO" id="GO:0016757">
    <property type="term" value="F:glycosyltransferase activity"/>
    <property type="evidence" value="ECO:0007669"/>
    <property type="project" value="UniProtKB-KW"/>
</dbReference>
<dbReference type="InterPro" id="IPR001460">
    <property type="entry name" value="PCN-bd_Tpept"/>
</dbReference>
<dbReference type="PANTHER" id="PTHR32282:SF15">
    <property type="entry name" value="PENICILLIN-BINDING PROTEIN 1C"/>
    <property type="match status" value="1"/>
</dbReference>
<feature type="chain" id="PRO_5047008133" description="peptidoglycan glycosyltransferase" evidence="13">
    <location>
        <begin position="32"/>
        <end position="765"/>
    </location>
</feature>
<dbReference type="InterPro" id="IPR011815">
    <property type="entry name" value="PBP_1c"/>
</dbReference>
<evidence type="ECO:0000259" key="16">
    <source>
        <dbReference type="Pfam" id="PF06832"/>
    </source>
</evidence>
<keyword evidence="18" id="KW-1185">Reference proteome</keyword>
<evidence type="ECO:0000256" key="2">
    <source>
        <dbReference type="ARBA" id="ARBA00007090"/>
    </source>
</evidence>
<evidence type="ECO:0000256" key="8">
    <source>
        <dbReference type="ARBA" id="ARBA00022801"/>
    </source>
</evidence>
<evidence type="ECO:0000256" key="11">
    <source>
        <dbReference type="ARBA" id="ARBA00049902"/>
    </source>
</evidence>
<evidence type="ECO:0000256" key="1">
    <source>
        <dbReference type="ARBA" id="ARBA00004752"/>
    </source>
</evidence>
<feature type="signal peptide" evidence="13">
    <location>
        <begin position="1"/>
        <end position="31"/>
    </location>
</feature>
<dbReference type="RefSeq" id="WP_201700134.1">
    <property type="nucleotide sequence ID" value="NZ_CAJHCQ010000025.1"/>
</dbReference>
<dbReference type="InterPro" id="IPR023346">
    <property type="entry name" value="Lysozyme-like_dom_sf"/>
</dbReference>
<keyword evidence="9" id="KW-0511">Multifunctional enzyme</keyword>
<dbReference type="Pfam" id="PF00912">
    <property type="entry name" value="Transgly"/>
    <property type="match status" value="1"/>
</dbReference>
<comment type="caution">
    <text evidence="17">The sequence shown here is derived from an EMBL/GenBank/DDBJ whole genome shotgun (WGS) entry which is preliminary data.</text>
</comment>
<evidence type="ECO:0000313" key="18">
    <source>
        <dbReference type="Proteomes" id="UP000656319"/>
    </source>
</evidence>
<evidence type="ECO:0000256" key="6">
    <source>
        <dbReference type="ARBA" id="ARBA00022676"/>
    </source>
</evidence>
<evidence type="ECO:0000256" key="7">
    <source>
        <dbReference type="ARBA" id="ARBA00022679"/>
    </source>
</evidence>
<gene>
    <name evidence="17" type="primary">mtgA_2</name>
    <name evidence="17" type="ORF">LMG27952_06684</name>
</gene>
<keyword evidence="8" id="KW-0378">Hydrolase</keyword>
<keyword evidence="7 17" id="KW-0808">Transferase</keyword>
<evidence type="ECO:0000256" key="12">
    <source>
        <dbReference type="SAM" id="MobiDB-lite"/>
    </source>
</evidence>
<evidence type="ECO:0000256" key="4">
    <source>
        <dbReference type="ARBA" id="ARBA00022645"/>
    </source>
</evidence>
<dbReference type="InterPro" id="IPR036950">
    <property type="entry name" value="PBP_transglycosylase"/>
</dbReference>
<evidence type="ECO:0000259" key="14">
    <source>
        <dbReference type="Pfam" id="PF00905"/>
    </source>
</evidence>
<dbReference type="Pfam" id="PF00905">
    <property type="entry name" value="Transpeptidase"/>
    <property type="match status" value="1"/>
</dbReference>
<name>A0ABN7IC34_9BURK</name>
<dbReference type="InterPro" id="IPR012338">
    <property type="entry name" value="Beta-lactam/transpept-like"/>
</dbReference>
<evidence type="ECO:0000256" key="9">
    <source>
        <dbReference type="ARBA" id="ARBA00023268"/>
    </source>
</evidence>
<feature type="domain" description="Glycosyl transferase family 51" evidence="15">
    <location>
        <begin position="59"/>
        <end position="230"/>
    </location>
</feature>
<evidence type="ECO:0000259" key="15">
    <source>
        <dbReference type="Pfam" id="PF00912"/>
    </source>
</evidence>
<evidence type="ECO:0000256" key="5">
    <source>
        <dbReference type="ARBA" id="ARBA00022670"/>
    </source>
</evidence>
<sequence length="765" mass="82123">MSRSLAPRHRSTRALGVAVLCVVLVPLPAFALPTFDDVRDQWQSSDWVLLARDGTPLQRTRVEHTARRGDWIALADVSPALREAIVVSEDKRFYEHSGVDWRGAAAAAWANLWNTRTRGASTVTMQLTGLLDDDPKHSGQRSLAQKAVQAVDALRLERSWRKDQILEAYLNLVPFRGESVGLSALSQTLFGKAPSGLDERESAVAAALIRAPNAPYAKVATRACRILRDMRAASVDSGCPNLGAFVQMAFARPSIAADDPSFDGRSENSPQLAPHFARQIANAVHPAPGMRVRSTLDANLQRYARDTLTRTLIELNARAHPRNVQDGAVVVLDNATGEVLVWVGSSGGLSKAREVDAALALRQAGSTLKPFLYAEAIDERRVTTASLLDDAPLDLAAGGGLYMPQNYDKGFKGWVSVRTALGSSLNVPAVRTLVMVTPHRFAKTLTSLGLPLTQAGDYYGFSLALGSADVSLVTLTNAYRALANGGVTSPIAELPAPAKTASNSASKRVFSRESAFIVTDVLADNNARTRTFDFDSPLDTRMFSAVKTGTSKDMRDNWTVGFTSRYTVGVWVGNADGSPMWDVSGVSGAAPVWAAIVGYLHRRVPSVAPAAPPGVERVRVQFADAVEPSRNEWFIAGTSTPLVGLASNAADLARGPAQIGSPVDGTIFALDPDIPAPRQRVWFERATGSSARVSWRLDGKALGGAARVAWLPWPGKHTLELVDARGQVTDTVRFEVRGALARPQKSMHADAAQGSVARPRAGERL</sequence>
<dbReference type="NCBIfam" id="TIGR02073">
    <property type="entry name" value="PBP_1c"/>
    <property type="match status" value="1"/>
</dbReference>
<feature type="domain" description="Penicillin-binding protein transpeptidase" evidence="14">
    <location>
        <begin position="327"/>
        <end position="569"/>
    </location>
</feature>
<keyword evidence="6 17" id="KW-0328">Glycosyltransferase</keyword>
<dbReference type="Pfam" id="PF06832">
    <property type="entry name" value="BiPBP_C"/>
    <property type="match status" value="1"/>
</dbReference>
<dbReference type="Gene3D" id="1.10.3810.10">
    <property type="entry name" value="Biosynthetic peptidoglycan transglycosylase-like"/>
    <property type="match status" value="1"/>
</dbReference>
<dbReference type="SUPFAM" id="SSF56601">
    <property type="entry name" value="beta-lactamase/transpeptidase-like"/>
    <property type="match status" value="1"/>
</dbReference>
<accession>A0ABN7IC34</accession>
<dbReference type="InterPro" id="IPR050396">
    <property type="entry name" value="Glycosyltr_51/Transpeptidase"/>
</dbReference>
<organism evidence="17 18">
    <name type="scientific">Paraburkholderia hiiakae</name>
    <dbReference type="NCBI Taxonomy" id="1081782"/>
    <lineage>
        <taxon>Bacteria</taxon>
        <taxon>Pseudomonadati</taxon>
        <taxon>Pseudomonadota</taxon>
        <taxon>Betaproteobacteria</taxon>
        <taxon>Burkholderiales</taxon>
        <taxon>Burkholderiaceae</taxon>
        <taxon>Paraburkholderia</taxon>
    </lineage>
</organism>
<proteinExistence type="inferred from homology"/>
<reference evidence="17 18" key="1">
    <citation type="submission" date="2020-10" db="EMBL/GenBank/DDBJ databases">
        <authorList>
            <person name="Peeters C."/>
        </authorList>
    </citation>
    <scope>NUCLEOTIDE SEQUENCE [LARGE SCALE GENOMIC DNA]</scope>
    <source>
        <strain evidence="17 18">LMG 27952</strain>
    </source>
</reference>
<comment type="catalytic activity">
    <reaction evidence="11">
        <text>[GlcNAc-(1-&gt;4)-Mur2Ac(oyl-L-Ala-gamma-D-Glu-L-Lys-D-Ala-D-Ala)](n)-di-trans,octa-cis-undecaprenyl diphosphate + beta-D-GlcNAc-(1-&gt;4)-Mur2Ac(oyl-L-Ala-gamma-D-Glu-L-Lys-D-Ala-D-Ala)-di-trans,octa-cis-undecaprenyl diphosphate = [GlcNAc-(1-&gt;4)-Mur2Ac(oyl-L-Ala-gamma-D-Glu-L-Lys-D-Ala-D-Ala)](n+1)-di-trans,octa-cis-undecaprenyl diphosphate + di-trans,octa-cis-undecaprenyl diphosphate + H(+)</text>
        <dbReference type="Rhea" id="RHEA:23708"/>
        <dbReference type="Rhea" id="RHEA-COMP:9602"/>
        <dbReference type="Rhea" id="RHEA-COMP:9603"/>
        <dbReference type="ChEBI" id="CHEBI:15378"/>
        <dbReference type="ChEBI" id="CHEBI:58405"/>
        <dbReference type="ChEBI" id="CHEBI:60033"/>
        <dbReference type="ChEBI" id="CHEBI:78435"/>
        <dbReference type="EC" id="2.4.99.28"/>
    </reaction>
</comment>
<dbReference type="EMBL" id="CAJHCQ010000025">
    <property type="protein sequence ID" value="CAD6558708.1"/>
    <property type="molecule type" value="Genomic_DNA"/>
</dbReference>
<keyword evidence="5" id="KW-0645">Protease</keyword>
<feature type="region of interest" description="Disordered" evidence="12">
    <location>
        <begin position="743"/>
        <end position="765"/>
    </location>
</feature>
<comment type="similarity">
    <text evidence="2">In the C-terminal section; belongs to the transpeptidase family.</text>
</comment>
<dbReference type="SUPFAM" id="SSF53955">
    <property type="entry name" value="Lysozyme-like"/>
    <property type="match status" value="1"/>
</dbReference>
<comment type="similarity">
    <text evidence="3">In the N-terminal section; belongs to the glycosyltransferase 51 family.</text>
</comment>